<dbReference type="AlphaFoldDB" id="A0A6I4MA17"/>
<dbReference type="EMBL" id="WBMS02000017">
    <property type="protein sequence ID" value="MWA03078.1"/>
    <property type="molecule type" value="Genomic_DNA"/>
</dbReference>
<dbReference type="RefSeq" id="WP_151594810.1">
    <property type="nucleotide sequence ID" value="NZ_WBMS02000013.1"/>
</dbReference>
<proteinExistence type="predicted"/>
<evidence type="ECO:0000313" key="5">
    <source>
        <dbReference type="Proteomes" id="UP000462055"/>
    </source>
</evidence>
<evidence type="ECO:0000313" key="4">
    <source>
        <dbReference type="EMBL" id="MWA03078.1"/>
    </source>
</evidence>
<dbReference type="EMBL" id="WBMS02000013">
    <property type="protein sequence ID" value="MWA02350.1"/>
    <property type="molecule type" value="Genomic_DNA"/>
</dbReference>
<feature type="compositionally biased region" description="Basic and acidic residues" evidence="1">
    <location>
        <begin position="182"/>
        <end position="191"/>
    </location>
</feature>
<feature type="domain" description="MobA/VirD2-like nuclease" evidence="2">
    <location>
        <begin position="71"/>
        <end position="166"/>
    </location>
</feature>
<evidence type="ECO:0000313" key="3">
    <source>
        <dbReference type="EMBL" id="MWA02350.1"/>
    </source>
</evidence>
<protein>
    <recommendedName>
        <fullName evidence="2">MobA/VirD2-like nuclease domain-containing protein</fullName>
    </recommendedName>
</protein>
<dbReference type="Proteomes" id="UP000462055">
    <property type="component" value="Unassembled WGS sequence"/>
</dbReference>
<dbReference type="Pfam" id="PF03432">
    <property type="entry name" value="Relaxase"/>
    <property type="match status" value="1"/>
</dbReference>
<evidence type="ECO:0000256" key="1">
    <source>
        <dbReference type="SAM" id="MobiDB-lite"/>
    </source>
</evidence>
<name>A0A6I4MA17_9ACTN</name>
<evidence type="ECO:0000259" key="2">
    <source>
        <dbReference type="Pfam" id="PF03432"/>
    </source>
</evidence>
<gene>
    <name evidence="3" type="ORF">F8568_018635</name>
    <name evidence="4" type="ORF">F8568_022415</name>
</gene>
<reference evidence="4 5" key="1">
    <citation type="submission" date="2019-12" db="EMBL/GenBank/DDBJ databases">
        <title>Actinomadura physcomitrii sp. nov., a novel actinomycete isolated from moss [Physcomitrium sphaericum (Ludw) Fuernr].</title>
        <authorList>
            <person name="Zhuang X."/>
        </authorList>
    </citation>
    <scope>NUCLEOTIDE SEQUENCE [LARGE SCALE GENOMIC DNA]</scope>
    <source>
        <strain evidence="4 5">LD22</strain>
    </source>
</reference>
<feature type="region of interest" description="Disordered" evidence="1">
    <location>
        <begin position="171"/>
        <end position="191"/>
    </location>
</feature>
<organism evidence="4 5">
    <name type="scientific">Actinomadura physcomitrii</name>
    <dbReference type="NCBI Taxonomy" id="2650748"/>
    <lineage>
        <taxon>Bacteria</taxon>
        <taxon>Bacillati</taxon>
        <taxon>Actinomycetota</taxon>
        <taxon>Actinomycetes</taxon>
        <taxon>Streptosporangiales</taxon>
        <taxon>Thermomonosporaceae</taxon>
        <taxon>Actinomadura</taxon>
    </lineage>
</organism>
<comment type="caution">
    <text evidence="4">The sequence shown here is derived from an EMBL/GenBank/DDBJ whole genome shotgun (WGS) entry which is preliminary data.</text>
</comment>
<accession>A0A6I4MA17</accession>
<feature type="region of interest" description="Disordered" evidence="1">
    <location>
        <begin position="539"/>
        <end position="593"/>
    </location>
</feature>
<sequence>MIGKILRGKRVEGLIRYLYGPGRLGEHHDPRIVAGFDEPDELEPPMRADGSRDFRRLDGLLSQPLALLGERNYRKPVWHLALRAAPEDPILDDHQWAEIAKEMMARTGLAADGDDDAVRWIAVRHGEDHIHVVATLSRIDGVRPDVWNDGYRVRDACRAIERRWGLRSTAPADRTAARRPKRAEAEKAARSGREEPVRVTLWRQVAAAAAGARTEADFFAALEAEGVLVRKRYSTRFAHQVTGYAVALPDDLASSGQPVWFGGGKLAGDLTLPKLRLRWGADGAARPLGGRHVSERTALAVLRTAVRRAADSVRTTDNFVHALEEQGLLVRCRFSRLEPDQVTGYAVALPSVEELVWYAGGHLGAAYTLPRLQQRWNASGGDIGRPEDELTAEERQAFYDDAARAAAYATAEIRRYMAINPYAAEDACWAASDALRVAAKVTGNTDLLQAADVYDRAARAPYGSVPRPSSAGGALRAAAGLLRLGGVQNRTTVSILLLVSRLISLLETVAEIRRLQQRQAQADAARLANRHLVRARIAAGGHRGSQAAEPARPSQAQLAMAAFPNPWAPMSNGPAAGPASNTPNPGRGPRRSR</sequence>
<dbReference type="InterPro" id="IPR005094">
    <property type="entry name" value="Endonuclease_MobA/VirD2"/>
</dbReference>
<keyword evidence="5" id="KW-1185">Reference proteome</keyword>